<dbReference type="Proteomes" id="UP000319848">
    <property type="component" value="Unassembled WGS sequence"/>
</dbReference>
<dbReference type="EMBL" id="VLKQ01000005">
    <property type="protein sequence ID" value="TWI12839.1"/>
    <property type="molecule type" value="Genomic_DNA"/>
</dbReference>
<sequence length="271" mass="30916">MKIKVFFTLLLCNFIYSQSPCPEVLYTGTPTNIISSYNTTLNENLQRPSSPMATPDERQYIDNYPDKQYVYKLVFKIIRDNYGNRITGFVGEDQAMNAIRDLNLSFNPFNIFFKYGGFEYIDDSNLTGNRSIGTLYNDISNPHSTPNSFNIFVLDGDILSSDGLTPGFGPQTGTLTFVSYIGLTSKRILSHEVGHNFYLYHDFRNYGDATSCEHATRDFQNSFNTYDYNADWAGDRIHDTPATKIWNISEYTTECSTYQGGDIDCNQERPL</sequence>
<evidence type="ECO:0000313" key="2">
    <source>
        <dbReference type="Proteomes" id="UP000319848"/>
    </source>
</evidence>
<comment type="caution">
    <text evidence="1">The sequence shown here is derived from an EMBL/GenBank/DDBJ whole genome shotgun (WGS) entry which is preliminary data.</text>
</comment>
<dbReference type="InterPro" id="IPR024079">
    <property type="entry name" value="MetalloPept_cat_dom_sf"/>
</dbReference>
<proteinExistence type="predicted"/>
<gene>
    <name evidence="1" type="ORF">IP98_01313</name>
</gene>
<dbReference type="GO" id="GO:0008237">
    <property type="term" value="F:metallopeptidase activity"/>
    <property type="evidence" value="ECO:0007669"/>
    <property type="project" value="InterPro"/>
</dbReference>
<accession>V6S4U1</accession>
<organism evidence="1 2">
    <name type="scientific">Flavobacterium cauense R2A-7</name>
    <dbReference type="NCBI Taxonomy" id="1341154"/>
    <lineage>
        <taxon>Bacteria</taxon>
        <taxon>Pseudomonadati</taxon>
        <taxon>Bacteroidota</taxon>
        <taxon>Flavobacteriia</taxon>
        <taxon>Flavobacteriales</taxon>
        <taxon>Flavobacteriaceae</taxon>
        <taxon>Flavobacterium</taxon>
    </lineage>
</organism>
<dbReference type="AlphaFoldDB" id="V6S4U1"/>
<protein>
    <recommendedName>
        <fullName evidence="3">Pregnancy-associated plasma protein-A</fullName>
    </recommendedName>
</protein>
<dbReference type="SUPFAM" id="SSF55486">
    <property type="entry name" value="Metalloproteases ('zincins'), catalytic domain"/>
    <property type="match status" value="1"/>
</dbReference>
<reference evidence="1 2" key="1">
    <citation type="journal article" date="2015" name="Stand. Genomic Sci.">
        <title>Genomic Encyclopedia of Bacterial and Archaeal Type Strains, Phase III: the genomes of soil and plant-associated and newly described type strains.</title>
        <authorList>
            <person name="Whitman W.B."/>
            <person name="Woyke T."/>
            <person name="Klenk H.P."/>
            <person name="Zhou Y."/>
            <person name="Lilburn T.G."/>
            <person name="Beck B.J."/>
            <person name="De Vos P."/>
            <person name="Vandamme P."/>
            <person name="Eisen J.A."/>
            <person name="Garrity G."/>
            <person name="Hugenholtz P."/>
            <person name="Kyrpides N.C."/>
        </authorList>
    </citation>
    <scope>NUCLEOTIDE SEQUENCE [LARGE SCALE GENOMIC DNA]</scope>
    <source>
        <strain evidence="1 2">CGMCC 1.7270</strain>
    </source>
</reference>
<dbReference type="OrthoDB" id="6278496at2"/>
<evidence type="ECO:0008006" key="3">
    <source>
        <dbReference type="Google" id="ProtNLM"/>
    </source>
</evidence>
<dbReference type="RefSeq" id="WP_023569342.1">
    <property type="nucleotide sequence ID" value="NZ_AVBI01000001.1"/>
</dbReference>
<evidence type="ECO:0000313" key="1">
    <source>
        <dbReference type="EMBL" id="TWI12839.1"/>
    </source>
</evidence>
<name>V6S4U1_9FLAO</name>
<dbReference type="Gene3D" id="3.40.390.10">
    <property type="entry name" value="Collagenase (Catalytic Domain)"/>
    <property type="match status" value="1"/>
</dbReference>
<dbReference type="STRING" id="1341154.FCR2A7T_01480"/>
<keyword evidence="2" id="KW-1185">Reference proteome</keyword>